<protein>
    <recommendedName>
        <fullName evidence="4">RRM domain-containing protein</fullName>
    </recommendedName>
</protein>
<feature type="transmembrane region" description="Helical" evidence="1">
    <location>
        <begin position="12"/>
        <end position="29"/>
    </location>
</feature>
<proteinExistence type="predicted"/>
<dbReference type="InterPro" id="IPR035979">
    <property type="entry name" value="RBD_domain_sf"/>
</dbReference>
<evidence type="ECO:0008006" key="4">
    <source>
        <dbReference type="Google" id="ProtNLM"/>
    </source>
</evidence>
<name>A0A5E4QZ38_9NEOP</name>
<evidence type="ECO:0000313" key="3">
    <source>
        <dbReference type="Proteomes" id="UP000324832"/>
    </source>
</evidence>
<dbReference type="SUPFAM" id="SSF54928">
    <property type="entry name" value="RNA-binding domain, RBD"/>
    <property type="match status" value="1"/>
</dbReference>
<keyword evidence="1" id="KW-1133">Transmembrane helix</keyword>
<dbReference type="Proteomes" id="UP000324832">
    <property type="component" value="Unassembled WGS sequence"/>
</dbReference>
<reference evidence="2 3" key="1">
    <citation type="submission" date="2017-07" db="EMBL/GenBank/DDBJ databases">
        <authorList>
            <person name="Talla V."/>
            <person name="Backstrom N."/>
        </authorList>
    </citation>
    <scope>NUCLEOTIDE SEQUENCE [LARGE SCALE GENOMIC DNA]</scope>
</reference>
<dbReference type="Gene3D" id="3.30.70.330">
    <property type="match status" value="1"/>
</dbReference>
<dbReference type="EMBL" id="FZQP02006443">
    <property type="protein sequence ID" value="VVD02915.1"/>
    <property type="molecule type" value="Genomic_DNA"/>
</dbReference>
<dbReference type="InterPro" id="IPR012677">
    <property type="entry name" value="Nucleotide-bd_a/b_plait_sf"/>
</dbReference>
<keyword evidence="1" id="KW-0472">Membrane</keyword>
<evidence type="ECO:0000313" key="2">
    <source>
        <dbReference type="EMBL" id="VVD02915.1"/>
    </source>
</evidence>
<keyword evidence="1" id="KW-0812">Transmembrane</keyword>
<organism evidence="2 3">
    <name type="scientific">Leptidea sinapis</name>
    <dbReference type="NCBI Taxonomy" id="189913"/>
    <lineage>
        <taxon>Eukaryota</taxon>
        <taxon>Metazoa</taxon>
        <taxon>Ecdysozoa</taxon>
        <taxon>Arthropoda</taxon>
        <taxon>Hexapoda</taxon>
        <taxon>Insecta</taxon>
        <taxon>Pterygota</taxon>
        <taxon>Neoptera</taxon>
        <taxon>Endopterygota</taxon>
        <taxon>Lepidoptera</taxon>
        <taxon>Glossata</taxon>
        <taxon>Ditrysia</taxon>
        <taxon>Papilionoidea</taxon>
        <taxon>Pieridae</taxon>
        <taxon>Dismorphiinae</taxon>
        <taxon>Leptidea</taxon>
    </lineage>
</organism>
<dbReference type="AlphaFoldDB" id="A0A5E4QZ38"/>
<dbReference type="GO" id="GO:0003676">
    <property type="term" value="F:nucleic acid binding"/>
    <property type="evidence" value="ECO:0007669"/>
    <property type="project" value="InterPro"/>
</dbReference>
<sequence length="101" mass="10945">MNSRRNRSSENVGIIISSLQALGFGFITFSDPASVDKVLAQGAHELDGKKCVMKSGIQICADLLRPHYRAATSGVSSVYLPSDHQLFEVVVIFSGDMSKEL</sequence>
<accession>A0A5E4QZ38</accession>
<evidence type="ECO:0000256" key="1">
    <source>
        <dbReference type="SAM" id="Phobius"/>
    </source>
</evidence>
<keyword evidence="3" id="KW-1185">Reference proteome</keyword>
<gene>
    <name evidence="2" type="ORF">LSINAPIS_LOCUS13015</name>
</gene>